<accession>A0A7S3TF13</accession>
<sequence length="239" mass="26026">MCPSPAAASLRRVPHVRQSFSWDCGFACTEMALRALGVPARECHVSQLRKRVPSSSIWTVDLAFILREFGLRFRFLTATLGVDPSYSAEAFYRPTLERDAERVNTLFGRAGAADIAIEQRSISPSELRVLCGGAHTCGGNLIIGLVDRRRRAGRLGDASEALPRHFRDTSALLHSQARMARGMAAPPPAPQPPAPSRHRAHGGRIATDRGTGWHAKRDGETATLGYGAAHGHTDTQTRR</sequence>
<gene>
    <name evidence="2" type="ORF">EHUX00137_LOCUS36499</name>
</gene>
<dbReference type="InterPro" id="IPR018616">
    <property type="entry name" value="GUCD1"/>
</dbReference>
<reference evidence="2" key="1">
    <citation type="submission" date="2021-01" db="EMBL/GenBank/DDBJ databases">
        <authorList>
            <person name="Corre E."/>
            <person name="Pelletier E."/>
            <person name="Niang G."/>
            <person name="Scheremetjew M."/>
            <person name="Finn R."/>
            <person name="Kale V."/>
            <person name="Holt S."/>
            <person name="Cochrane G."/>
            <person name="Meng A."/>
            <person name="Brown T."/>
            <person name="Cohen L."/>
        </authorList>
    </citation>
    <scope>NUCLEOTIDE SEQUENCE</scope>
    <source>
        <strain evidence="2">379</strain>
    </source>
</reference>
<dbReference type="PANTHER" id="PTHR31400">
    <property type="entry name" value="GUANYLYL CYCLASE DOMAIN CONTAINING PROTEIN 1 GUCD1"/>
    <property type="match status" value="1"/>
</dbReference>
<dbReference type="Pfam" id="PF09778">
    <property type="entry name" value="Guanylate_cyc_2"/>
    <property type="match status" value="1"/>
</dbReference>
<feature type="region of interest" description="Disordered" evidence="1">
    <location>
        <begin position="179"/>
        <end position="239"/>
    </location>
</feature>
<proteinExistence type="predicted"/>
<protein>
    <recommendedName>
        <fullName evidence="3">Guanylyl cyclase</fullName>
    </recommendedName>
</protein>
<dbReference type="PANTHER" id="PTHR31400:SF1">
    <property type="entry name" value="PROTEIN GUCD1"/>
    <property type="match status" value="1"/>
</dbReference>
<evidence type="ECO:0008006" key="3">
    <source>
        <dbReference type="Google" id="ProtNLM"/>
    </source>
</evidence>
<dbReference type="AlphaFoldDB" id="A0A7S3TF13"/>
<evidence type="ECO:0000313" key="2">
    <source>
        <dbReference type="EMBL" id="CAE0581059.1"/>
    </source>
</evidence>
<organism evidence="2">
    <name type="scientific">Emiliania huxleyi</name>
    <name type="common">Coccolithophore</name>
    <name type="synonym">Pontosphaera huxleyi</name>
    <dbReference type="NCBI Taxonomy" id="2903"/>
    <lineage>
        <taxon>Eukaryota</taxon>
        <taxon>Haptista</taxon>
        <taxon>Haptophyta</taxon>
        <taxon>Prymnesiophyceae</taxon>
        <taxon>Isochrysidales</taxon>
        <taxon>Noelaerhabdaceae</taxon>
        <taxon>Emiliania</taxon>
    </lineage>
</organism>
<evidence type="ECO:0000256" key="1">
    <source>
        <dbReference type="SAM" id="MobiDB-lite"/>
    </source>
</evidence>
<dbReference type="EMBL" id="HBIR01046727">
    <property type="protein sequence ID" value="CAE0581059.1"/>
    <property type="molecule type" value="Transcribed_RNA"/>
</dbReference>
<name>A0A7S3TF13_EMIHU</name>
<feature type="compositionally biased region" description="Pro residues" evidence="1">
    <location>
        <begin position="185"/>
        <end position="195"/>
    </location>
</feature>